<dbReference type="SUPFAM" id="SSF46785">
    <property type="entry name" value="Winged helix' DNA-binding domain"/>
    <property type="match status" value="1"/>
</dbReference>
<dbReference type="Gene3D" id="1.10.10.10">
    <property type="entry name" value="Winged helix-like DNA-binding domain superfamily/Winged helix DNA-binding domain"/>
    <property type="match status" value="1"/>
</dbReference>
<feature type="domain" description="HTH arsR-type" evidence="4">
    <location>
        <begin position="1"/>
        <end position="92"/>
    </location>
</feature>
<dbReference type="PANTHER" id="PTHR33154">
    <property type="entry name" value="TRANSCRIPTIONAL REGULATOR, ARSR FAMILY"/>
    <property type="match status" value="1"/>
</dbReference>
<keyword evidence="3" id="KW-0804">Transcription</keyword>
<evidence type="ECO:0000256" key="2">
    <source>
        <dbReference type="ARBA" id="ARBA00023125"/>
    </source>
</evidence>
<keyword evidence="1" id="KW-0805">Transcription regulation</keyword>
<dbReference type="EMBL" id="NPBV01000021">
    <property type="protein sequence ID" value="PAD20657.1"/>
    <property type="molecule type" value="Genomic_DNA"/>
</dbReference>
<dbReference type="InterPro" id="IPR036388">
    <property type="entry name" value="WH-like_DNA-bd_sf"/>
</dbReference>
<sequence length="192" mass="22633">MQLDKLVRFHKAVGDATRMRIIAVLKKGPLHGQAIAYKLGLKPPTITHHMTKLREVGIVYQRRDGNTIYFYLDEPRLTKLANSILQLGQESVHPSADLEAEEKLKIVKNFFSLDGKLTQLPAQEKKRVIILAYMIQHLKRHHIYEEQELNSYIQKYCEDYATIRREWIMHHFIYRDGNTYQLNPEEMWPASF</sequence>
<evidence type="ECO:0000256" key="3">
    <source>
        <dbReference type="ARBA" id="ARBA00023163"/>
    </source>
</evidence>
<reference evidence="5 6" key="1">
    <citation type="submission" date="2017-07" db="EMBL/GenBank/DDBJ databases">
        <title>Isolation and whole genome analysis of endospore-forming bacteria from heroin.</title>
        <authorList>
            <person name="Kalinowski J."/>
            <person name="Ahrens B."/>
            <person name="Al-Dilaimi A."/>
            <person name="Winkler A."/>
            <person name="Wibberg D."/>
            <person name="Schleenbecker U."/>
            <person name="Ruckert C."/>
            <person name="Wolfel R."/>
            <person name="Grass G."/>
        </authorList>
    </citation>
    <scope>NUCLEOTIDE SEQUENCE [LARGE SCALE GENOMIC DNA]</scope>
    <source>
        <strain evidence="5 6">7528</strain>
    </source>
</reference>
<dbReference type="GO" id="GO:0003677">
    <property type="term" value="F:DNA binding"/>
    <property type="evidence" value="ECO:0007669"/>
    <property type="project" value="UniProtKB-KW"/>
</dbReference>
<proteinExistence type="predicted"/>
<evidence type="ECO:0000313" key="5">
    <source>
        <dbReference type="EMBL" id="PAD20657.1"/>
    </source>
</evidence>
<dbReference type="InterPro" id="IPR036390">
    <property type="entry name" value="WH_DNA-bd_sf"/>
</dbReference>
<dbReference type="InterPro" id="IPR001845">
    <property type="entry name" value="HTH_ArsR_DNA-bd_dom"/>
</dbReference>
<dbReference type="Pfam" id="PF01022">
    <property type="entry name" value="HTH_5"/>
    <property type="match status" value="1"/>
</dbReference>
<gene>
    <name evidence="5" type="ORF">CHH64_12155</name>
</gene>
<organism evidence="5 6">
    <name type="scientific">Terribacillus saccharophilus</name>
    <dbReference type="NCBI Taxonomy" id="361277"/>
    <lineage>
        <taxon>Bacteria</taxon>
        <taxon>Bacillati</taxon>
        <taxon>Bacillota</taxon>
        <taxon>Bacilli</taxon>
        <taxon>Bacillales</taxon>
        <taxon>Bacillaceae</taxon>
        <taxon>Terribacillus</taxon>
    </lineage>
</organism>
<evidence type="ECO:0000259" key="4">
    <source>
        <dbReference type="PROSITE" id="PS50987"/>
    </source>
</evidence>
<dbReference type="InterPro" id="IPR018656">
    <property type="entry name" value="DUF2087"/>
</dbReference>
<dbReference type="PRINTS" id="PR00778">
    <property type="entry name" value="HTHARSR"/>
</dbReference>
<dbReference type="Proteomes" id="UP000216013">
    <property type="component" value="Unassembled WGS sequence"/>
</dbReference>
<dbReference type="PROSITE" id="PS50987">
    <property type="entry name" value="HTH_ARSR_2"/>
    <property type="match status" value="1"/>
</dbReference>
<accession>A0A268A955</accession>
<protein>
    <submittedName>
        <fullName evidence="5">ArsR family transcriptional regulator</fullName>
    </submittedName>
</protein>
<dbReference type="AlphaFoldDB" id="A0A268A955"/>
<evidence type="ECO:0000313" key="6">
    <source>
        <dbReference type="Proteomes" id="UP000216013"/>
    </source>
</evidence>
<dbReference type="RefSeq" id="WP_095261208.1">
    <property type="nucleotide sequence ID" value="NZ_NPBV01000021.1"/>
</dbReference>
<dbReference type="GO" id="GO:0003700">
    <property type="term" value="F:DNA-binding transcription factor activity"/>
    <property type="evidence" value="ECO:0007669"/>
    <property type="project" value="InterPro"/>
</dbReference>
<comment type="caution">
    <text evidence="5">The sequence shown here is derived from an EMBL/GenBank/DDBJ whole genome shotgun (WGS) entry which is preliminary data.</text>
</comment>
<name>A0A268A955_9BACI</name>
<dbReference type="InterPro" id="IPR051081">
    <property type="entry name" value="HTH_MetalResp_TranReg"/>
</dbReference>
<dbReference type="InterPro" id="IPR011991">
    <property type="entry name" value="ArsR-like_HTH"/>
</dbReference>
<dbReference type="SMART" id="SM00418">
    <property type="entry name" value="HTH_ARSR"/>
    <property type="match status" value="1"/>
</dbReference>
<dbReference type="CDD" id="cd00090">
    <property type="entry name" value="HTH_ARSR"/>
    <property type="match status" value="1"/>
</dbReference>
<dbReference type="PANTHER" id="PTHR33154:SF35">
    <property type="entry name" value="TRANSCRIPTIONAL REGULATOR, ARSR FAMILY"/>
    <property type="match status" value="1"/>
</dbReference>
<dbReference type="NCBIfam" id="NF033788">
    <property type="entry name" value="HTH_metalloreg"/>
    <property type="match status" value="1"/>
</dbReference>
<evidence type="ECO:0000256" key="1">
    <source>
        <dbReference type="ARBA" id="ARBA00023015"/>
    </source>
</evidence>
<keyword evidence="2" id="KW-0238">DNA-binding</keyword>
<dbReference type="Pfam" id="PF09860">
    <property type="entry name" value="DUF2087"/>
    <property type="match status" value="1"/>
</dbReference>